<name>A0ACD3R0Z0_LARCR</name>
<proteinExistence type="predicted"/>
<comment type="caution">
    <text evidence="1">The sequence shown here is derived from an EMBL/GenBank/DDBJ whole genome shotgun (WGS) entry which is preliminary data.</text>
</comment>
<dbReference type="EMBL" id="CM011685">
    <property type="protein sequence ID" value="TMS12383.1"/>
    <property type="molecule type" value="Genomic_DNA"/>
</dbReference>
<dbReference type="Proteomes" id="UP000793456">
    <property type="component" value="Chromosome XII"/>
</dbReference>
<gene>
    <name evidence="1" type="ORF">E3U43_017341</name>
</gene>
<reference evidence="1" key="1">
    <citation type="submission" date="2018-11" db="EMBL/GenBank/DDBJ databases">
        <title>The sequence and de novo assembly of Larimichthys crocea genome using PacBio and Hi-C technologies.</title>
        <authorList>
            <person name="Xu P."/>
            <person name="Chen B."/>
            <person name="Zhou Z."/>
            <person name="Ke Q."/>
            <person name="Wu Y."/>
            <person name="Bai H."/>
            <person name="Pu F."/>
        </authorList>
    </citation>
    <scope>NUCLEOTIDE SEQUENCE</scope>
    <source>
        <tissue evidence="1">Muscle</tissue>
    </source>
</reference>
<protein>
    <submittedName>
        <fullName evidence="1">Uncharacterized protein</fullName>
    </submittedName>
</protein>
<accession>A0ACD3R0Z0</accession>
<organism evidence="1 2">
    <name type="scientific">Larimichthys crocea</name>
    <name type="common">Large yellow croaker</name>
    <name type="synonym">Pseudosciaena crocea</name>
    <dbReference type="NCBI Taxonomy" id="215358"/>
    <lineage>
        <taxon>Eukaryota</taxon>
        <taxon>Metazoa</taxon>
        <taxon>Chordata</taxon>
        <taxon>Craniata</taxon>
        <taxon>Vertebrata</taxon>
        <taxon>Euteleostomi</taxon>
        <taxon>Actinopterygii</taxon>
        <taxon>Neopterygii</taxon>
        <taxon>Teleostei</taxon>
        <taxon>Neoteleostei</taxon>
        <taxon>Acanthomorphata</taxon>
        <taxon>Eupercaria</taxon>
        <taxon>Sciaenidae</taxon>
        <taxon>Larimichthys</taxon>
    </lineage>
</organism>
<evidence type="ECO:0000313" key="2">
    <source>
        <dbReference type="Proteomes" id="UP000793456"/>
    </source>
</evidence>
<sequence>MTLPRPGTCKGAENTEAPSGVVGSSRYILSRTRSEAVTKQRGDTCHQLGLHTVKEHQNKQRRSRGNERLQCFGNTGVLTTHAIPCQLVGVTGDSYGFGYSSKSVLSPFVFEDSVHCSKEKGT</sequence>
<keyword evidence="2" id="KW-1185">Reference proteome</keyword>
<evidence type="ECO:0000313" key="1">
    <source>
        <dbReference type="EMBL" id="TMS12383.1"/>
    </source>
</evidence>